<dbReference type="AlphaFoldDB" id="A0A3S1AX70"/>
<dbReference type="Proteomes" id="UP000271624">
    <property type="component" value="Unassembled WGS sequence"/>
</dbReference>
<keyword evidence="3" id="KW-1185">Reference proteome</keyword>
<dbReference type="EMBL" id="RSCL01000023">
    <property type="protein sequence ID" value="RUT00650.1"/>
    <property type="molecule type" value="Genomic_DNA"/>
</dbReference>
<accession>A0A3S1AX70</accession>
<evidence type="ECO:0000313" key="2">
    <source>
        <dbReference type="EMBL" id="RUT00650.1"/>
    </source>
</evidence>
<organism evidence="2 3">
    <name type="scientific">Dulcicalothrix desertica PCC 7102</name>
    <dbReference type="NCBI Taxonomy" id="232991"/>
    <lineage>
        <taxon>Bacteria</taxon>
        <taxon>Bacillati</taxon>
        <taxon>Cyanobacteriota</taxon>
        <taxon>Cyanophyceae</taxon>
        <taxon>Nostocales</taxon>
        <taxon>Calotrichaceae</taxon>
        <taxon>Dulcicalothrix</taxon>
    </lineage>
</organism>
<reference evidence="2" key="2">
    <citation type="journal article" date="2019" name="Genome Biol. Evol.">
        <title>Day and night: Metabolic profiles and evolutionary relationships of six axenic non-marine cyanobacteria.</title>
        <authorList>
            <person name="Will S.E."/>
            <person name="Henke P."/>
            <person name="Boedeker C."/>
            <person name="Huang S."/>
            <person name="Brinkmann H."/>
            <person name="Rohde M."/>
            <person name="Jarek M."/>
            <person name="Friedl T."/>
            <person name="Seufert S."/>
            <person name="Schumacher M."/>
            <person name="Overmann J."/>
            <person name="Neumann-Schaal M."/>
            <person name="Petersen J."/>
        </authorList>
    </citation>
    <scope>NUCLEOTIDE SEQUENCE [LARGE SCALE GENOMIC DNA]</scope>
    <source>
        <strain evidence="2">PCC 7102</strain>
    </source>
</reference>
<comment type="caution">
    <text evidence="2">The sequence shown here is derived from an EMBL/GenBank/DDBJ whole genome shotgun (WGS) entry which is preliminary data.</text>
</comment>
<evidence type="ECO:0000313" key="3">
    <source>
        <dbReference type="Proteomes" id="UP000271624"/>
    </source>
</evidence>
<proteinExistence type="predicted"/>
<dbReference type="PROSITE" id="PS50914">
    <property type="entry name" value="BON"/>
    <property type="match status" value="1"/>
</dbReference>
<dbReference type="InterPro" id="IPR007055">
    <property type="entry name" value="BON_dom"/>
</dbReference>
<gene>
    <name evidence="2" type="ORF">DSM106972_074210</name>
</gene>
<evidence type="ECO:0000259" key="1">
    <source>
        <dbReference type="PROSITE" id="PS50914"/>
    </source>
</evidence>
<dbReference type="RefSeq" id="WP_127085512.1">
    <property type="nucleotide sequence ID" value="NZ_RSCL01000023.1"/>
</dbReference>
<feature type="domain" description="BON" evidence="1">
    <location>
        <begin position="64"/>
        <end position="134"/>
    </location>
</feature>
<dbReference type="OrthoDB" id="425457at2"/>
<sequence length="135" mass="14915">MSWLKRQFGNLQETLDESTKNKSAVEESMSPGLTGEYDWELREKAGMRQPPVLPKNMGLEGEYDANGLAKRVAAAFDKNPDIEDVETLEIFQDDCTIILKGSVPNQSILDHMIDVASKVDGTKAVETSQVIIQAS</sequence>
<reference evidence="2" key="1">
    <citation type="submission" date="2018-12" db="EMBL/GenBank/DDBJ databases">
        <authorList>
            <person name="Will S."/>
            <person name="Neumann-Schaal M."/>
            <person name="Henke P."/>
        </authorList>
    </citation>
    <scope>NUCLEOTIDE SEQUENCE</scope>
    <source>
        <strain evidence="2">PCC 7102</strain>
    </source>
</reference>
<name>A0A3S1AX70_9CYAN</name>
<protein>
    <submittedName>
        <fullName evidence="2">Phospholipid-binding protein</fullName>
    </submittedName>
</protein>